<comment type="caution">
    <text evidence="1">The sequence shown here is derived from an EMBL/GenBank/DDBJ whole genome shotgun (WGS) entry which is preliminary data.</text>
</comment>
<proteinExistence type="predicted"/>
<evidence type="ECO:0000313" key="1">
    <source>
        <dbReference type="EMBL" id="KKK50511.1"/>
    </source>
</evidence>
<organism evidence="1">
    <name type="scientific">marine sediment metagenome</name>
    <dbReference type="NCBI Taxonomy" id="412755"/>
    <lineage>
        <taxon>unclassified sequences</taxon>
        <taxon>metagenomes</taxon>
        <taxon>ecological metagenomes</taxon>
    </lineage>
</organism>
<protein>
    <submittedName>
        <fullName evidence="1">Uncharacterized protein</fullName>
    </submittedName>
</protein>
<dbReference type="EMBL" id="LAZR01067987">
    <property type="protein sequence ID" value="KKK50511.1"/>
    <property type="molecule type" value="Genomic_DNA"/>
</dbReference>
<name>A0A0F8YR64_9ZZZZ</name>
<sequence>MTAQDIIDKVDKRLADLKSDDPVLKSNATLNDASIASVYLKRDVQLVLFAFHYGVESKT</sequence>
<gene>
    <name evidence="1" type="ORF">LCGC14_3124300</name>
</gene>
<accession>A0A0F8YR64</accession>
<dbReference type="AlphaFoldDB" id="A0A0F8YR64"/>
<reference evidence="1" key="1">
    <citation type="journal article" date="2015" name="Nature">
        <title>Complex archaea that bridge the gap between prokaryotes and eukaryotes.</title>
        <authorList>
            <person name="Spang A."/>
            <person name="Saw J.H."/>
            <person name="Jorgensen S.L."/>
            <person name="Zaremba-Niedzwiedzka K."/>
            <person name="Martijn J."/>
            <person name="Lind A.E."/>
            <person name="van Eijk R."/>
            <person name="Schleper C."/>
            <person name="Guy L."/>
            <person name="Ettema T.J."/>
        </authorList>
    </citation>
    <scope>NUCLEOTIDE SEQUENCE</scope>
</reference>